<organism evidence="1">
    <name type="scientific">Caldilineaceae bacterium SB0662_bin_9</name>
    <dbReference type="NCBI Taxonomy" id="2605258"/>
    <lineage>
        <taxon>Bacteria</taxon>
        <taxon>Bacillati</taxon>
        <taxon>Chloroflexota</taxon>
        <taxon>Caldilineae</taxon>
        <taxon>Caldilineales</taxon>
        <taxon>Caldilineaceae</taxon>
    </lineage>
</organism>
<evidence type="ECO:0000313" key="1">
    <source>
        <dbReference type="EMBL" id="MYD88755.1"/>
    </source>
</evidence>
<reference evidence="1" key="1">
    <citation type="submission" date="2019-09" db="EMBL/GenBank/DDBJ databases">
        <title>Characterisation of the sponge microbiome using genome-centric metagenomics.</title>
        <authorList>
            <person name="Engelberts J.P."/>
            <person name="Robbins S.J."/>
            <person name="De Goeij J.M."/>
            <person name="Aranda M."/>
            <person name="Bell S.C."/>
            <person name="Webster N.S."/>
        </authorList>
    </citation>
    <scope>NUCLEOTIDE SEQUENCE</scope>
    <source>
        <strain evidence="1">SB0662_bin_9</strain>
    </source>
</reference>
<proteinExistence type="predicted"/>
<protein>
    <submittedName>
        <fullName evidence="1">Uncharacterized protein</fullName>
    </submittedName>
</protein>
<comment type="caution">
    <text evidence="1">The sequence shown here is derived from an EMBL/GenBank/DDBJ whole genome shotgun (WGS) entry which is preliminary data.</text>
</comment>
<accession>A0A6B1DPM4</accession>
<sequence length="167" mass="17958">MIRFLKVSAVATLLLVFVLVTMAIGQNQPVQFDWEQLQKQVDALETRVTDLEQTVLVMQKHFEALGKALLEPEETSPITTKPATVTGLITFTDGTHIVGEQLPPGTYQSTGSEIVPICVWQRLSGFSGSMTDVIASAITEGAAVVTIEDTDVGFASTGCGTWTQVEA</sequence>
<dbReference type="EMBL" id="VXPY01000002">
    <property type="protein sequence ID" value="MYD88755.1"/>
    <property type="molecule type" value="Genomic_DNA"/>
</dbReference>
<dbReference type="AlphaFoldDB" id="A0A6B1DPM4"/>
<name>A0A6B1DPM4_9CHLR</name>
<gene>
    <name evidence="1" type="ORF">F4Y08_00220</name>
</gene>